<dbReference type="AlphaFoldDB" id="A0A935MI68"/>
<comment type="subcellular location">
    <subcellularLocation>
        <location evidence="1">Membrane</location>
        <topology evidence="1">Multi-pass membrane protein</topology>
    </subcellularLocation>
</comment>
<keyword evidence="2 10" id="KW-0328">Glycosyltransferase</keyword>
<dbReference type="GO" id="GO:0016020">
    <property type="term" value="C:membrane"/>
    <property type="evidence" value="ECO:0007669"/>
    <property type="project" value="UniProtKB-SubCell"/>
</dbReference>
<evidence type="ECO:0000256" key="8">
    <source>
        <dbReference type="SAM" id="Phobius"/>
    </source>
</evidence>
<dbReference type="EMBL" id="JADKGK010000020">
    <property type="protein sequence ID" value="MBL0004234.1"/>
    <property type="molecule type" value="Genomic_DNA"/>
</dbReference>
<dbReference type="Proteomes" id="UP000886632">
    <property type="component" value="Unassembled WGS sequence"/>
</dbReference>
<evidence type="ECO:0000313" key="12">
    <source>
        <dbReference type="Proteomes" id="UP000718281"/>
    </source>
</evidence>
<evidence type="ECO:0000256" key="3">
    <source>
        <dbReference type="ARBA" id="ARBA00022679"/>
    </source>
</evidence>
<evidence type="ECO:0000313" key="9">
    <source>
        <dbReference type="EMBL" id="MBK6301607.1"/>
    </source>
</evidence>
<evidence type="ECO:0000256" key="4">
    <source>
        <dbReference type="ARBA" id="ARBA00022692"/>
    </source>
</evidence>
<feature type="transmembrane region" description="Helical" evidence="8">
    <location>
        <begin position="415"/>
        <end position="441"/>
    </location>
</feature>
<feature type="transmembrane region" description="Helical" evidence="8">
    <location>
        <begin position="229"/>
        <end position="249"/>
    </location>
</feature>
<feature type="transmembrane region" description="Helical" evidence="8">
    <location>
        <begin position="472"/>
        <end position="490"/>
    </location>
</feature>
<keyword evidence="6 8" id="KW-0472">Membrane</keyword>
<organism evidence="10 13">
    <name type="scientific">Candidatus Phosphoribacter hodrii</name>
    <dbReference type="NCBI Taxonomy" id="2953743"/>
    <lineage>
        <taxon>Bacteria</taxon>
        <taxon>Bacillati</taxon>
        <taxon>Actinomycetota</taxon>
        <taxon>Actinomycetes</taxon>
        <taxon>Micrococcales</taxon>
        <taxon>Dermatophilaceae</taxon>
        <taxon>Candidatus Phosphoribacter</taxon>
    </lineage>
</organism>
<keyword evidence="3" id="KW-0808">Transferase</keyword>
<dbReference type="NCBIfam" id="NF038066">
    <property type="entry name" value="MptB"/>
    <property type="match status" value="1"/>
</dbReference>
<feature type="transmembrane region" description="Helical" evidence="8">
    <location>
        <begin position="114"/>
        <end position="137"/>
    </location>
</feature>
<comment type="caution">
    <text evidence="10">The sequence shown here is derived from an EMBL/GenBank/DDBJ whole genome shotgun (WGS) entry which is preliminary data.</text>
</comment>
<evidence type="ECO:0000313" key="11">
    <source>
        <dbReference type="EMBL" id="MBL0004234.1"/>
    </source>
</evidence>
<dbReference type="EMBL" id="JADJIB010000004">
    <property type="protein sequence ID" value="MBK7273912.1"/>
    <property type="molecule type" value="Genomic_DNA"/>
</dbReference>
<proteinExistence type="inferred from homology"/>
<dbReference type="EMBL" id="JADIXZ010000005">
    <property type="protein sequence ID" value="MBK6301607.1"/>
    <property type="molecule type" value="Genomic_DNA"/>
</dbReference>
<sequence>MPSSPGHDRAHVAPAGWTGRIRREFDDLRYAWGDPVTRWGALGSLLILIGAYGPSTMPNSNFWRDLPVIGLMQTTLPGRILATGSMLIGVVILLDAWLRLRPSKGHRPLTRGTVWWWSLPLLLSPPLLSFDAFSYAAQGELVSRGFDPYKVGPGVLGDAFTSQVDQMWRDTPAPYGPLSLQLQHLIVVVTGHQPYLSALLVRIPAFIGVLLLAVYLPRLARRIGYDRETTIWLAVLNPLVLLHLVGGAHNDALMIGLMMWGLWVAAKTHWVPAAVIIAAAASVKQPAAAAVLAVAALHAWRVGGWREQPSNATVARYAVGVVGVFLAAFVAIGLLTGLGFGWITALGVPNAVRSFLSPVTTIAQGLDWVLVSLGVIPDADLVVPIAQRVGQVVGLLVVIWMVFKFKARHPVRTLGWILLVLVFTGPVVHPWYILWGGLLFAMTESGQLARRIVVWATCGLAMYSVVDAAWRSSVVAVGVTAALALVWITTGHDRDLIRDKDFAKSRRTPA</sequence>
<keyword evidence="5 8" id="KW-1133">Transmembrane helix</keyword>
<dbReference type="Proteomes" id="UP000726105">
    <property type="component" value="Unassembled WGS sequence"/>
</dbReference>
<feature type="transmembrane region" description="Helical" evidence="8">
    <location>
        <begin position="269"/>
        <end position="297"/>
    </location>
</feature>
<comment type="similarity">
    <text evidence="7">Belongs to the MptA/B family.</text>
</comment>
<dbReference type="GO" id="GO:0016757">
    <property type="term" value="F:glycosyltransferase activity"/>
    <property type="evidence" value="ECO:0007669"/>
    <property type="project" value="UniProtKB-KW"/>
</dbReference>
<accession>A0A935MI68</accession>
<evidence type="ECO:0000313" key="10">
    <source>
        <dbReference type="EMBL" id="MBK7273912.1"/>
    </source>
</evidence>
<evidence type="ECO:0000256" key="6">
    <source>
        <dbReference type="ARBA" id="ARBA00023136"/>
    </source>
</evidence>
<evidence type="ECO:0000256" key="1">
    <source>
        <dbReference type="ARBA" id="ARBA00004141"/>
    </source>
</evidence>
<evidence type="ECO:0000256" key="7">
    <source>
        <dbReference type="ARBA" id="ARBA00043987"/>
    </source>
</evidence>
<evidence type="ECO:0000313" key="13">
    <source>
        <dbReference type="Proteomes" id="UP000726105"/>
    </source>
</evidence>
<protein>
    <submittedName>
        <fullName evidence="10">Polyprenol phosphomannose-dependent alpha 1,6 mannosyltransferase MptB</fullName>
    </submittedName>
</protein>
<evidence type="ECO:0000256" key="2">
    <source>
        <dbReference type="ARBA" id="ARBA00022676"/>
    </source>
</evidence>
<feature type="transmembrane region" description="Helical" evidence="8">
    <location>
        <begin position="385"/>
        <end position="403"/>
    </location>
</feature>
<dbReference type="Pfam" id="PF26314">
    <property type="entry name" value="MptA_B_family"/>
    <property type="match status" value="1"/>
</dbReference>
<feature type="transmembrane region" description="Helical" evidence="8">
    <location>
        <begin position="39"/>
        <end position="56"/>
    </location>
</feature>
<reference evidence="12 13" key="1">
    <citation type="submission" date="2020-10" db="EMBL/GenBank/DDBJ databases">
        <title>Connecting structure to function with the recovery of over 1000 high-quality activated sludge metagenome-assembled genomes encoding full-length rRNA genes using long-read sequencing.</title>
        <authorList>
            <person name="Singleton C.M."/>
            <person name="Petriglieri F."/>
            <person name="Kristensen J.M."/>
            <person name="Kirkegaard R.H."/>
            <person name="Michaelsen T.Y."/>
            <person name="Andersen M.H."/>
            <person name="Karst S.M."/>
            <person name="Dueholm M.S."/>
            <person name="Nielsen P.H."/>
            <person name="Albertsen M."/>
        </authorList>
    </citation>
    <scope>NUCLEOTIDE SEQUENCE [LARGE SCALE GENOMIC DNA]</scope>
    <source>
        <strain evidence="9">AalE_18-Q3-R2-46_BAT3C.188</strain>
        <strain evidence="10">Ega_18-Q3-R5-49_MAXAC.001</strain>
        <strain evidence="11">Ribe_18-Q3-R11-54_MAXAC.001</strain>
    </source>
</reference>
<keyword evidence="4 8" id="KW-0812">Transmembrane</keyword>
<feature type="transmembrane region" description="Helical" evidence="8">
    <location>
        <begin position="195"/>
        <end position="217"/>
    </location>
</feature>
<feature type="transmembrane region" description="Helical" evidence="8">
    <location>
        <begin position="317"/>
        <end position="343"/>
    </location>
</feature>
<dbReference type="Proteomes" id="UP000718281">
    <property type="component" value="Unassembled WGS sequence"/>
</dbReference>
<gene>
    <name evidence="10" type="primary">mptB</name>
    <name evidence="9" type="ORF">IPF40_11380</name>
    <name evidence="10" type="ORF">IPI13_12330</name>
    <name evidence="11" type="ORF">IPP00_09670</name>
</gene>
<evidence type="ECO:0000256" key="5">
    <source>
        <dbReference type="ARBA" id="ARBA00022989"/>
    </source>
</evidence>
<name>A0A935MI68_9MICO</name>
<dbReference type="InterPro" id="IPR049829">
    <property type="entry name" value="MptA/B-like"/>
</dbReference>
<feature type="transmembrane region" description="Helical" evidence="8">
    <location>
        <begin position="76"/>
        <end position="94"/>
    </location>
</feature>